<feature type="site" description="Interaction with tRNA" evidence="9">
    <location>
        <position position="345"/>
    </location>
</feature>
<feature type="binding site" evidence="9">
    <location>
        <position position="36"/>
    </location>
    <ligand>
        <name>ATP</name>
        <dbReference type="ChEBI" id="CHEBI:30616"/>
    </ligand>
</feature>
<dbReference type="InterPro" id="IPR046884">
    <property type="entry name" value="MnmA-like_central"/>
</dbReference>
<evidence type="ECO:0000256" key="2">
    <source>
        <dbReference type="ARBA" id="ARBA00022679"/>
    </source>
</evidence>
<evidence type="ECO:0000256" key="1">
    <source>
        <dbReference type="ARBA" id="ARBA00022555"/>
    </source>
</evidence>
<dbReference type="InterPro" id="IPR014729">
    <property type="entry name" value="Rossmann-like_a/b/a_fold"/>
</dbReference>
<evidence type="ECO:0000313" key="13">
    <source>
        <dbReference type="Proteomes" id="UP000185544"/>
    </source>
</evidence>
<dbReference type="KEGG" id="pabo:BCY86_01770"/>
<name>A0A1L6MZK3_9BACT</name>
<dbReference type="Gene3D" id="2.40.30.10">
    <property type="entry name" value="Translation factors"/>
    <property type="match status" value="1"/>
</dbReference>
<evidence type="ECO:0000256" key="3">
    <source>
        <dbReference type="ARBA" id="ARBA00022694"/>
    </source>
</evidence>
<dbReference type="InterPro" id="IPR023382">
    <property type="entry name" value="MnmA-like_central_sf"/>
</dbReference>
<dbReference type="AlphaFoldDB" id="A0A1L6MZK3"/>
<dbReference type="PANTHER" id="PTHR11933:SF5">
    <property type="entry name" value="MITOCHONDRIAL TRNA-SPECIFIC 2-THIOURIDYLASE 1"/>
    <property type="match status" value="1"/>
</dbReference>
<dbReference type="GO" id="GO:0005524">
    <property type="term" value="F:ATP binding"/>
    <property type="evidence" value="ECO:0007669"/>
    <property type="project" value="UniProtKB-KW"/>
</dbReference>
<feature type="disulfide bond" description="Alternate" evidence="9">
    <location>
        <begin position="107"/>
        <end position="204"/>
    </location>
</feature>
<evidence type="ECO:0000313" key="12">
    <source>
        <dbReference type="EMBL" id="APS00837.1"/>
    </source>
</evidence>
<accession>A0A1L6MZK3</accession>
<keyword evidence="9" id="KW-0963">Cytoplasm</keyword>
<dbReference type="EC" id="2.8.1.13" evidence="9"/>
<feature type="region of interest" description="Interaction with tRNA" evidence="9">
    <location>
        <begin position="154"/>
        <end position="156"/>
    </location>
</feature>
<dbReference type="Pfam" id="PF03054">
    <property type="entry name" value="tRNA_Me_trans"/>
    <property type="match status" value="1"/>
</dbReference>
<feature type="binding site" evidence="9">
    <location>
        <begin position="10"/>
        <end position="17"/>
    </location>
    <ligand>
        <name>ATP</name>
        <dbReference type="ChEBI" id="CHEBI:30616"/>
    </ligand>
</feature>
<keyword evidence="7 9" id="KW-1015">Disulfide bond</keyword>
<feature type="domain" description="tRNA-specific 2-thiouridylase MnmA-like C-terminal" evidence="10">
    <location>
        <begin position="302"/>
        <end position="361"/>
    </location>
</feature>
<dbReference type="Pfam" id="PF20259">
    <property type="entry name" value="tRNA_Me_trans_M"/>
    <property type="match status" value="1"/>
</dbReference>
<evidence type="ECO:0000256" key="9">
    <source>
        <dbReference type="HAMAP-Rule" id="MF_00144"/>
    </source>
</evidence>
<comment type="caution">
    <text evidence="9">Lacks conserved residue(s) required for the propagation of feature annotation.</text>
</comment>
<dbReference type="SUPFAM" id="SSF52402">
    <property type="entry name" value="Adenine nucleotide alpha hydrolases-like"/>
    <property type="match status" value="1"/>
</dbReference>
<sequence>MEQAKRVVMAMSGGVDSSLGAARLHEQGYNVIGVTLHLWDYPEDLQGQGGHSRCCAPEDQYDARRTADMIGFAHYTFDRRQLFKKMIINPFVDSYLAGKTPNPCVLCNQHIKLKELFALAERFNAAYVATGHYARIGQDANGIPFVAKGIDTEKDQSYFLYATPLEYMNRLLFPLGDLFKEQVRQEAIARSLPGATKGESQELCFAGPKSHAYVSFVENHASPDRIRPGPILDNEGKLQGNHQGIHRFTIGQRKGIGVALGKPAFVTHIDPETHTIRLGDKRDLFSSSALIREVTLAPGVTLPRRARVRLRYRHEGIDVDLQMGDQEREAIVYFQKPARAVTCGQTAVFYEGDRVLGGGLISRAIP</sequence>
<dbReference type="Gene3D" id="3.40.50.620">
    <property type="entry name" value="HUPs"/>
    <property type="match status" value="1"/>
</dbReference>
<feature type="region of interest" description="Interaction with tRNA" evidence="9">
    <location>
        <begin position="311"/>
        <end position="312"/>
    </location>
</feature>
<feature type="active site" description="Cysteine persulfide intermediate" evidence="9">
    <location>
        <position position="204"/>
    </location>
</feature>
<evidence type="ECO:0000256" key="8">
    <source>
        <dbReference type="ARBA" id="ARBA00051542"/>
    </source>
</evidence>
<evidence type="ECO:0000256" key="4">
    <source>
        <dbReference type="ARBA" id="ARBA00022741"/>
    </source>
</evidence>
<keyword evidence="3 9" id="KW-0819">tRNA processing</keyword>
<comment type="subcellular location">
    <subcellularLocation>
        <location evidence="9">Cytoplasm</location>
    </subcellularLocation>
</comment>
<dbReference type="Pfam" id="PF20258">
    <property type="entry name" value="tRNA_Me_trans_C"/>
    <property type="match status" value="1"/>
</dbReference>
<comment type="function">
    <text evidence="9">Catalyzes the 2-thiolation of uridine at the wobble position (U34) of tRNA, leading to the formation of s(2)U34.</text>
</comment>
<dbReference type="EMBL" id="CP016908">
    <property type="protein sequence ID" value="APS00837.1"/>
    <property type="molecule type" value="Genomic_DNA"/>
</dbReference>
<keyword evidence="2 9" id="KW-0808">Transferase</keyword>
<keyword evidence="13" id="KW-1185">Reference proteome</keyword>
<dbReference type="HAMAP" id="MF_00144">
    <property type="entry name" value="tRNA_thiouridyl_MnmA"/>
    <property type="match status" value="1"/>
</dbReference>
<dbReference type="GO" id="GO:0000049">
    <property type="term" value="F:tRNA binding"/>
    <property type="evidence" value="ECO:0007669"/>
    <property type="project" value="UniProtKB-KW"/>
</dbReference>
<dbReference type="FunFam" id="2.30.30.280:FF:000001">
    <property type="entry name" value="tRNA-specific 2-thiouridylase MnmA"/>
    <property type="match status" value="1"/>
</dbReference>
<evidence type="ECO:0000256" key="5">
    <source>
        <dbReference type="ARBA" id="ARBA00022840"/>
    </source>
</evidence>
<dbReference type="InterPro" id="IPR004506">
    <property type="entry name" value="MnmA-like"/>
</dbReference>
<feature type="binding site" evidence="9">
    <location>
        <position position="131"/>
    </location>
    <ligand>
        <name>ATP</name>
        <dbReference type="ChEBI" id="CHEBI:30616"/>
    </ligand>
</feature>
<evidence type="ECO:0000256" key="6">
    <source>
        <dbReference type="ARBA" id="ARBA00022884"/>
    </source>
</evidence>
<dbReference type="Proteomes" id="UP000185544">
    <property type="component" value="Chromosome"/>
</dbReference>
<keyword evidence="4 9" id="KW-0547">Nucleotide-binding</keyword>
<keyword evidence="6 9" id="KW-0694">RNA-binding</keyword>
<dbReference type="GO" id="GO:0002143">
    <property type="term" value="P:tRNA wobble position uridine thiolation"/>
    <property type="evidence" value="ECO:0007669"/>
    <property type="project" value="TreeGrafter"/>
</dbReference>
<dbReference type="NCBIfam" id="TIGR00420">
    <property type="entry name" value="trmU"/>
    <property type="match status" value="1"/>
</dbReference>
<comment type="similarity">
    <text evidence="9">Belongs to the MnmA/TRMU family.</text>
</comment>
<evidence type="ECO:0000259" key="11">
    <source>
        <dbReference type="Pfam" id="PF20259"/>
    </source>
</evidence>
<dbReference type="InterPro" id="IPR046885">
    <property type="entry name" value="MnmA-like_C"/>
</dbReference>
<dbReference type="STRING" id="1882918.BCY86_01770"/>
<gene>
    <name evidence="9" type="primary">mnmA</name>
    <name evidence="12" type="ORF">BCY86_01770</name>
</gene>
<evidence type="ECO:0000259" key="10">
    <source>
        <dbReference type="Pfam" id="PF20258"/>
    </source>
</evidence>
<dbReference type="NCBIfam" id="NF001138">
    <property type="entry name" value="PRK00143.1"/>
    <property type="match status" value="1"/>
</dbReference>
<dbReference type="PANTHER" id="PTHR11933">
    <property type="entry name" value="TRNA 5-METHYLAMINOMETHYL-2-THIOURIDYLATE -METHYLTRANSFERASE"/>
    <property type="match status" value="1"/>
</dbReference>
<dbReference type="CDD" id="cd01998">
    <property type="entry name" value="MnmA_TRMU-like"/>
    <property type="match status" value="1"/>
</dbReference>
<comment type="catalytic activity">
    <reaction evidence="8 9">
        <text>S-sulfanyl-L-cysteinyl-[protein] + uridine(34) in tRNA + AH2 + ATP = 2-thiouridine(34) in tRNA + L-cysteinyl-[protein] + A + AMP + diphosphate + H(+)</text>
        <dbReference type="Rhea" id="RHEA:47032"/>
        <dbReference type="Rhea" id="RHEA-COMP:10131"/>
        <dbReference type="Rhea" id="RHEA-COMP:11726"/>
        <dbReference type="Rhea" id="RHEA-COMP:11727"/>
        <dbReference type="Rhea" id="RHEA-COMP:11728"/>
        <dbReference type="ChEBI" id="CHEBI:13193"/>
        <dbReference type="ChEBI" id="CHEBI:15378"/>
        <dbReference type="ChEBI" id="CHEBI:17499"/>
        <dbReference type="ChEBI" id="CHEBI:29950"/>
        <dbReference type="ChEBI" id="CHEBI:30616"/>
        <dbReference type="ChEBI" id="CHEBI:33019"/>
        <dbReference type="ChEBI" id="CHEBI:61963"/>
        <dbReference type="ChEBI" id="CHEBI:65315"/>
        <dbReference type="ChEBI" id="CHEBI:87170"/>
        <dbReference type="ChEBI" id="CHEBI:456215"/>
        <dbReference type="EC" id="2.8.1.13"/>
    </reaction>
</comment>
<proteinExistence type="inferred from homology"/>
<dbReference type="GO" id="GO:0005737">
    <property type="term" value="C:cytoplasm"/>
    <property type="evidence" value="ECO:0007669"/>
    <property type="project" value="UniProtKB-SubCell"/>
</dbReference>
<dbReference type="Gene3D" id="2.30.30.280">
    <property type="entry name" value="Adenine nucleotide alpha hydrolases-like domains"/>
    <property type="match status" value="1"/>
</dbReference>
<organism evidence="12 13">
    <name type="scientific">Pajaroellobacter abortibovis</name>
    <dbReference type="NCBI Taxonomy" id="1882918"/>
    <lineage>
        <taxon>Bacteria</taxon>
        <taxon>Pseudomonadati</taxon>
        <taxon>Myxococcota</taxon>
        <taxon>Polyangia</taxon>
        <taxon>Polyangiales</taxon>
        <taxon>Polyangiaceae</taxon>
    </lineage>
</organism>
<keyword evidence="5 9" id="KW-0067">ATP-binding</keyword>
<reference evidence="12 13" key="1">
    <citation type="submission" date="2016-08" db="EMBL/GenBank/DDBJ databases">
        <title>Identification and validation of antigenic proteins from Pajaroellobacter abortibovis using de-novo genome sequence assembly and reverse vaccinology.</title>
        <authorList>
            <person name="Welly B.T."/>
            <person name="Miller M.R."/>
            <person name="Stott J.L."/>
            <person name="Blanchard M.T."/>
            <person name="Islas-Trejo A.D."/>
            <person name="O'Rourke S.M."/>
            <person name="Young A.E."/>
            <person name="Medrano J.F."/>
            <person name="Van Eenennaam A.L."/>
        </authorList>
    </citation>
    <scope>NUCLEOTIDE SEQUENCE [LARGE SCALE GENOMIC DNA]</scope>
    <source>
        <strain evidence="12 13">BTF92-0548A/99-0131</strain>
    </source>
</reference>
<keyword evidence="1 9" id="KW-0820">tRNA-binding</keyword>
<feature type="domain" description="tRNA-specific 2-thiouridylase MnmA-like central" evidence="11">
    <location>
        <begin position="218"/>
        <end position="279"/>
    </location>
</feature>
<feature type="active site" description="Nucleophile" evidence="9">
    <location>
        <position position="107"/>
    </location>
</feature>
<protein>
    <recommendedName>
        <fullName evidence="9">tRNA-specific 2-thiouridylase MnmA</fullName>
        <ecNumber evidence="9">2.8.1.13</ecNumber>
    </recommendedName>
</protein>
<dbReference type="GO" id="GO:0103016">
    <property type="term" value="F:tRNA-uridine 2-sulfurtransferase activity"/>
    <property type="evidence" value="ECO:0007669"/>
    <property type="project" value="UniProtKB-EC"/>
</dbReference>
<evidence type="ECO:0000256" key="7">
    <source>
        <dbReference type="ARBA" id="ARBA00023157"/>
    </source>
</evidence>
<feature type="site" description="Interaction with tRNA" evidence="9">
    <location>
        <position position="132"/>
    </location>
</feature>
<dbReference type="RefSeq" id="WP_075277511.1">
    <property type="nucleotide sequence ID" value="NZ_CP016908.1"/>
</dbReference>